<evidence type="ECO:0000313" key="1">
    <source>
        <dbReference type="EMBL" id="KAJ1673866.1"/>
    </source>
</evidence>
<accession>A0ACC1HC03</accession>
<protein>
    <submittedName>
        <fullName evidence="1">Uncharacterized protein</fullName>
    </submittedName>
</protein>
<evidence type="ECO:0000313" key="2">
    <source>
        <dbReference type="Proteomes" id="UP001145114"/>
    </source>
</evidence>
<name>A0ACC1HC03_9FUNG</name>
<gene>
    <name evidence="1" type="ORF">EV182_004408</name>
</gene>
<feature type="non-terminal residue" evidence="1">
    <location>
        <position position="480"/>
    </location>
</feature>
<proteinExistence type="predicted"/>
<dbReference type="Proteomes" id="UP001145114">
    <property type="component" value="Unassembled WGS sequence"/>
</dbReference>
<reference evidence="1" key="1">
    <citation type="submission" date="2022-06" db="EMBL/GenBank/DDBJ databases">
        <title>Phylogenomic reconstructions and comparative analyses of Kickxellomycotina fungi.</title>
        <authorList>
            <person name="Reynolds N.K."/>
            <person name="Stajich J.E."/>
            <person name="Barry K."/>
            <person name="Grigoriev I.V."/>
            <person name="Crous P."/>
            <person name="Smith M.E."/>
        </authorList>
    </citation>
    <scope>NUCLEOTIDE SEQUENCE</scope>
    <source>
        <strain evidence="1">RSA 2271</strain>
    </source>
</reference>
<keyword evidence="2" id="KW-1185">Reference proteome</keyword>
<comment type="caution">
    <text evidence="1">The sequence shown here is derived from an EMBL/GenBank/DDBJ whole genome shotgun (WGS) entry which is preliminary data.</text>
</comment>
<sequence length="480" mass="54026">MADSNNNSNTDLGSYTDDDPDFLNTRLEFIIPPPSLHTVPRPERPRGPQQGSHYQQQQQQQNHLQTHTYNVCPVDIYGRSYKTLTRKSSTEEASVKIFSADIRPVSGLDVTKTHERLSDLQVVRSISDIKAMMRTKSDKEVVQARSKANPYENVCLGLFRNRSSVELACIDYLFNVTGARSMGKREKDGGTFAFVDAAVGSEASGRLKFAEEWMGDGNLGDFTNVKDIEAFSNHVLEERPGGVDLIVASGVPVPPIDRTRRLEFEKLASPELRMYYQCLCQVLLAAKTLRTGGDLVLRLPNTTTVLSAQIVYILHQIFGVLAVVKPLASNPVNSERYVVCHKFVEQRMQPGGGSDRLDVFARAALKRMEEANPSPPTGGFVDWETMCDDKDFMDYMRETNIRYDRQQLAALDTVSKYLSHPFRCRVSGRLQYLVYSLLRGPRERRRRHNIINSHPTTKSTSSKVAESSGNGEETFSFIDR</sequence>
<dbReference type="EMBL" id="JAMZIH010006487">
    <property type="protein sequence ID" value="KAJ1673866.1"/>
    <property type="molecule type" value="Genomic_DNA"/>
</dbReference>
<organism evidence="1 2">
    <name type="scientific">Spiromyces aspiralis</name>
    <dbReference type="NCBI Taxonomy" id="68401"/>
    <lineage>
        <taxon>Eukaryota</taxon>
        <taxon>Fungi</taxon>
        <taxon>Fungi incertae sedis</taxon>
        <taxon>Zoopagomycota</taxon>
        <taxon>Kickxellomycotina</taxon>
        <taxon>Kickxellomycetes</taxon>
        <taxon>Kickxellales</taxon>
        <taxon>Kickxellaceae</taxon>
        <taxon>Spiromyces</taxon>
    </lineage>
</organism>